<dbReference type="CDD" id="cd00075">
    <property type="entry name" value="HATPase"/>
    <property type="match status" value="1"/>
</dbReference>
<dbReference type="Gene3D" id="6.10.340.10">
    <property type="match status" value="1"/>
</dbReference>
<reference evidence="15" key="2">
    <citation type="submission" date="2020-09" db="EMBL/GenBank/DDBJ databases">
        <authorList>
            <person name="Sun Q."/>
            <person name="Zhou Y."/>
        </authorList>
    </citation>
    <scope>NUCLEOTIDE SEQUENCE</scope>
    <source>
        <strain evidence="15">CGMCC 1.15178</strain>
    </source>
</reference>
<dbReference type="InterPro" id="IPR036097">
    <property type="entry name" value="HisK_dim/P_sf"/>
</dbReference>
<protein>
    <recommendedName>
        <fullName evidence="3">histidine kinase</fullName>
        <ecNumber evidence="3">2.7.13.3</ecNumber>
    </recommendedName>
</protein>
<dbReference type="Gene3D" id="1.10.287.130">
    <property type="match status" value="1"/>
</dbReference>
<dbReference type="PANTHER" id="PTHR45453">
    <property type="entry name" value="PHOSPHATE REGULON SENSOR PROTEIN PHOR"/>
    <property type="match status" value="1"/>
</dbReference>
<dbReference type="PROSITE" id="PS50885">
    <property type="entry name" value="HAMP"/>
    <property type="match status" value="1"/>
</dbReference>
<dbReference type="PRINTS" id="PR00344">
    <property type="entry name" value="BCTRLSENSOR"/>
</dbReference>
<dbReference type="GO" id="GO:0000155">
    <property type="term" value="F:phosphorelay sensor kinase activity"/>
    <property type="evidence" value="ECO:0007669"/>
    <property type="project" value="InterPro"/>
</dbReference>
<dbReference type="InterPro" id="IPR003660">
    <property type="entry name" value="HAMP_dom"/>
</dbReference>
<name>A0A916YNU4_9BACL</name>
<evidence type="ECO:0000259" key="13">
    <source>
        <dbReference type="PROSITE" id="PS50109"/>
    </source>
</evidence>
<dbReference type="GO" id="GO:0005524">
    <property type="term" value="F:ATP binding"/>
    <property type="evidence" value="ECO:0007669"/>
    <property type="project" value="UniProtKB-KW"/>
</dbReference>
<gene>
    <name evidence="15" type="ORF">GCM10010911_07040</name>
</gene>
<organism evidence="15 16">
    <name type="scientific">Paenibacillus nasutitermitis</name>
    <dbReference type="NCBI Taxonomy" id="1652958"/>
    <lineage>
        <taxon>Bacteria</taxon>
        <taxon>Bacillati</taxon>
        <taxon>Bacillota</taxon>
        <taxon>Bacilli</taxon>
        <taxon>Bacillales</taxon>
        <taxon>Paenibacillaceae</taxon>
        <taxon>Paenibacillus</taxon>
    </lineage>
</organism>
<comment type="caution">
    <text evidence="15">The sequence shown here is derived from an EMBL/GenBank/DDBJ whole genome shotgun (WGS) entry which is preliminary data.</text>
</comment>
<dbReference type="InterPro" id="IPR004358">
    <property type="entry name" value="Sig_transdc_His_kin-like_C"/>
</dbReference>
<feature type="domain" description="HAMP" evidence="14">
    <location>
        <begin position="164"/>
        <end position="216"/>
    </location>
</feature>
<dbReference type="GO" id="GO:0004721">
    <property type="term" value="F:phosphoprotein phosphatase activity"/>
    <property type="evidence" value="ECO:0007669"/>
    <property type="project" value="TreeGrafter"/>
</dbReference>
<dbReference type="CDD" id="cd06225">
    <property type="entry name" value="HAMP"/>
    <property type="match status" value="1"/>
</dbReference>
<keyword evidence="11 12" id="KW-0472">Membrane</keyword>
<evidence type="ECO:0000256" key="1">
    <source>
        <dbReference type="ARBA" id="ARBA00000085"/>
    </source>
</evidence>
<evidence type="ECO:0000259" key="14">
    <source>
        <dbReference type="PROSITE" id="PS50885"/>
    </source>
</evidence>
<keyword evidence="8" id="KW-0418">Kinase</keyword>
<evidence type="ECO:0000256" key="5">
    <source>
        <dbReference type="ARBA" id="ARBA00022553"/>
    </source>
</evidence>
<dbReference type="CDD" id="cd00082">
    <property type="entry name" value="HisKA"/>
    <property type="match status" value="1"/>
</dbReference>
<dbReference type="Pfam" id="PF00512">
    <property type="entry name" value="HisKA"/>
    <property type="match status" value="1"/>
</dbReference>
<dbReference type="InterPro" id="IPR003661">
    <property type="entry name" value="HisK_dim/P_dom"/>
</dbReference>
<dbReference type="SMART" id="SM00388">
    <property type="entry name" value="HisKA"/>
    <property type="match status" value="1"/>
</dbReference>
<dbReference type="EMBL" id="BMHP01000001">
    <property type="protein sequence ID" value="GGD52105.1"/>
    <property type="molecule type" value="Genomic_DNA"/>
</dbReference>
<evidence type="ECO:0000256" key="3">
    <source>
        <dbReference type="ARBA" id="ARBA00012438"/>
    </source>
</evidence>
<evidence type="ECO:0000256" key="4">
    <source>
        <dbReference type="ARBA" id="ARBA00022475"/>
    </source>
</evidence>
<dbReference type="InterPro" id="IPR003594">
    <property type="entry name" value="HATPase_dom"/>
</dbReference>
<comment type="catalytic activity">
    <reaction evidence="1">
        <text>ATP + protein L-histidine = ADP + protein N-phospho-L-histidine.</text>
        <dbReference type="EC" id="2.7.13.3"/>
    </reaction>
</comment>
<evidence type="ECO:0000256" key="10">
    <source>
        <dbReference type="ARBA" id="ARBA00023012"/>
    </source>
</evidence>
<keyword evidence="4" id="KW-1003">Cell membrane</keyword>
<evidence type="ECO:0000256" key="9">
    <source>
        <dbReference type="ARBA" id="ARBA00022840"/>
    </source>
</evidence>
<dbReference type="PANTHER" id="PTHR45453:SF1">
    <property type="entry name" value="PHOSPHATE REGULON SENSOR PROTEIN PHOR"/>
    <property type="match status" value="1"/>
</dbReference>
<feature type="transmembrane region" description="Helical" evidence="12">
    <location>
        <begin position="143"/>
        <end position="164"/>
    </location>
</feature>
<dbReference type="SUPFAM" id="SSF55874">
    <property type="entry name" value="ATPase domain of HSP90 chaperone/DNA topoisomerase II/histidine kinase"/>
    <property type="match status" value="1"/>
</dbReference>
<dbReference type="InterPro" id="IPR050351">
    <property type="entry name" value="BphY/WalK/GraS-like"/>
</dbReference>
<dbReference type="InterPro" id="IPR005467">
    <property type="entry name" value="His_kinase_dom"/>
</dbReference>
<evidence type="ECO:0000313" key="15">
    <source>
        <dbReference type="EMBL" id="GGD52105.1"/>
    </source>
</evidence>
<keyword evidence="9" id="KW-0067">ATP-binding</keyword>
<dbReference type="GO" id="GO:0016036">
    <property type="term" value="P:cellular response to phosphate starvation"/>
    <property type="evidence" value="ECO:0007669"/>
    <property type="project" value="TreeGrafter"/>
</dbReference>
<dbReference type="GO" id="GO:0005886">
    <property type="term" value="C:plasma membrane"/>
    <property type="evidence" value="ECO:0007669"/>
    <property type="project" value="UniProtKB-SubCell"/>
</dbReference>
<dbReference type="FunFam" id="3.30.565.10:FF:000006">
    <property type="entry name" value="Sensor histidine kinase WalK"/>
    <property type="match status" value="1"/>
</dbReference>
<dbReference type="Pfam" id="PF02518">
    <property type="entry name" value="HATPase_c"/>
    <property type="match status" value="1"/>
</dbReference>
<proteinExistence type="predicted"/>
<keyword evidence="6" id="KW-0808">Transferase</keyword>
<keyword evidence="5" id="KW-0597">Phosphoprotein</keyword>
<dbReference type="Gene3D" id="3.30.565.10">
    <property type="entry name" value="Histidine kinase-like ATPase, C-terminal domain"/>
    <property type="match status" value="1"/>
</dbReference>
<evidence type="ECO:0000256" key="2">
    <source>
        <dbReference type="ARBA" id="ARBA00004651"/>
    </source>
</evidence>
<evidence type="ECO:0000256" key="6">
    <source>
        <dbReference type="ARBA" id="ARBA00022679"/>
    </source>
</evidence>
<feature type="transmembrane region" description="Helical" evidence="12">
    <location>
        <begin position="7"/>
        <end position="32"/>
    </location>
</feature>
<comment type="subcellular location">
    <subcellularLocation>
        <location evidence="2">Cell membrane</location>
        <topology evidence="2">Multi-pass membrane protein</topology>
    </subcellularLocation>
</comment>
<dbReference type="Proteomes" id="UP000612456">
    <property type="component" value="Unassembled WGS sequence"/>
</dbReference>
<dbReference type="PROSITE" id="PS50109">
    <property type="entry name" value="HIS_KIN"/>
    <property type="match status" value="1"/>
</dbReference>
<dbReference type="SUPFAM" id="SSF158472">
    <property type="entry name" value="HAMP domain-like"/>
    <property type="match status" value="1"/>
</dbReference>
<feature type="domain" description="Histidine kinase" evidence="13">
    <location>
        <begin position="224"/>
        <end position="444"/>
    </location>
</feature>
<sequence length="452" mass="51902">MKIRTKLILSMSILISFILLVLFLVTHVQFYIARDYSYFEKKAIFESLRGEFEQYYTSHDESWEGVEHNKFAYTQHFVEIALVIDGEAIYRKGQLQQEDLREGGFPLVLHANDQKIGRIYVMNESQYKTYEFKSMWYGIFPNILRVSLLFTCIAALVTIFLLSWRLTVPIGKIMKGIDMIKKRTPEVALPVDRKDEFGKISRALQEMNVSLASHEQSRKQLLSDVAHELKTPLMIMQGEMELAQELETSLSSEKISSLLDEVLRLNRLVHDVLDLSRLEAGGAELRPAMENIVAIMEELIEKIQFLAEDKQIRLSAYFSEDVIEVSIEKHRIVQALYNILINAIHYTNNGGQVQIRIERVMKDRQVEHVRIMIEDNGIGIPDEDLPHIFNRFYRADHSRTRPNGGTGLGLAIAQQNILVHQGWIEVRSKAGEGTTFLIFLPFVAGPAMCSPN</sequence>
<keyword evidence="10" id="KW-0902">Two-component regulatory system</keyword>
<keyword evidence="12" id="KW-0812">Transmembrane</keyword>
<evidence type="ECO:0000256" key="11">
    <source>
        <dbReference type="ARBA" id="ARBA00023136"/>
    </source>
</evidence>
<dbReference type="RefSeq" id="WP_188989155.1">
    <property type="nucleotide sequence ID" value="NZ_BMHP01000001.1"/>
</dbReference>
<evidence type="ECO:0000256" key="7">
    <source>
        <dbReference type="ARBA" id="ARBA00022741"/>
    </source>
</evidence>
<dbReference type="SMART" id="SM00304">
    <property type="entry name" value="HAMP"/>
    <property type="match status" value="1"/>
</dbReference>
<dbReference type="InterPro" id="IPR036890">
    <property type="entry name" value="HATPase_C_sf"/>
</dbReference>
<accession>A0A916YNU4</accession>
<dbReference type="SUPFAM" id="SSF47384">
    <property type="entry name" value="Homodimeric domain of signal transducing histidine kinase"/>
    <property type="match status" value="1"/>
</dbReference>
<evidence type="ECO:0000313" key="16">
    <source>
        <dbReference type="Proteomes" id="UP000612456"/>
    </source>
</evidence>
<reference evidence="15" key="1">
    <citation type="journal article" date="2014" name="Int. J. Syst. Evol. Microbiol.">
        <title>Complete genome sequence of Corynebacterium casei LMG S-19264T (=DSM 44701T), isolated from a smear-ripened cheese.</title>
        <authorList>
            <consortium name="US DOE Joint Genome Institute (JGI-PGF)"/>
            <person name="Walter F."/>
            <person name="Albersmeier A."/>
            <person name="Kalinowski J."/>
            <person name="Ruckert C."/>
        </authorList>
    </citation>
    <scope>NUCLEOTIDE SEQUENCE</scope>
    <source>
        <strain evidence="15">CGMCC 1.15178</strain>
    </source>
</reference>
<dbReference type="SMART" id="SM00387">
    <property type="entry name" value="HATPase_c"/>
    <property type="match status" value="1"/>
</dbReference>
<dbReference type="AlphaFoldDB" id="A0A916YNU4"/>
<dbReference type="EC" id="2.7.13.3" evidence="3"/>
<evidence type="ECO:0000256" key="8">
    <source>
        <dbReference type="ARBA" id="ARBA00022777"/>
    </source>
</evidence>
<evidence type="ECO:0000256" key="12">
    <source>
        <dbReference type="SAM" id="Phobius"/>
    </source>
</evidence>
<keyword evidence="16" id="KW-1185">Reference proteome</keyword>
<keyword evidence="7" id="KW-0547">Nucleotide-binding</keyword>
<keyword evidence="12" id="KW-1133">Transmembrane helix</keyword>